<reference evidence="1 2" key="1">
    <citation type="submission" date="2018-06" db="EMBL/GenBank/DDBJ databases">
        <title>Comparative genomics of downy mildews reveals potential adaptations to biotrophy.</title>
        <authorList>
            <person name="Fletcher K."/>
            <person name="Klosterman S.J."/>
            <person name="Derevnina L."/>
            <person name="Martin F."/>
            <person name="Koike S."/>
            <person name="Reyes Chin-Wo S."/>
            <person name="Mou B."/>
            <person name="Michelmore R."/>
        </authorList>
    </citation>
    <scope>NUCLEOTIDE SEQUENCE [LARGE SCALE GENOMIC DNA]</scope>
    <source>
        <strain evidence="1 2">R14</strain>
    </source>
</reference>
<name>A0A3M6VND8_9STRA</name>
<keyword evidence="2" id="KW-1185">Reference proteome</keyword>
<dbReference type="Proteomes" id="UP000282087">
    <property type="component" value="Unassembled WGS sequence"/>
</dbReference>
<gene>
    <name evidence="1" type="ORF">DD238_000559</name>
</gene>
<protein>
    <submittedName>
        <fullName evidence="1">Uncharacterized protein</fullName>
    </submittedName>
</protein>
<proteinExistence type="predicted"/>
<organism evidence="1 2">
    <name type="scientific">Peronospora effusa</name>
    <dbReference type="NCBI Taxonomy" id="542832"/>
    <lineage>
        <taxon>Eukaryota</taxon>
        <taxon>Sar</taxon>
        <taxon>Stramenopiles</taxon>
        <taxon>Oomycota</taxon>
        <taxon>Peronosporomycetes</taxon>
        <taxon>Peronosporales</taxon>
        <taxon>Peronosporaceae</taxon>
        <taxon>Peronospora</taxon>
    </lineage>
</organism>
<comment type="caution">
    <text evidence="1">The sequence shown here is derived from an EMBL/GenBank/DDBJ whole genome shotgun (WGS) entry which is preliminary data.</text>
</comment>
<dbReference type="AlphaFoldDB" id="A0A3M6VND8"/>
<accession>A0A3M6VND8</accession>
<sequence length="105" mass="12005">MYKPLCQVFAKSIDGSMTAILEKAELRKEPSYKCYYSIGSRESQGSSLMDPTVTRLMTSVNHVIWAMRFVLITHERRSSDDLFALPVSSDSPRGVYGDYYETETY</sequence>
<evidence type="ECO:0000313" key="2">
    <source>
        <dbReference type="Proteomes" id="UP000282087"/>
    </source>
</evidence>
<evidence type="ECO:0000313" key="1">
    <source>
        <dbReference type="EMBL" id="RMX67937.1"/>
    </source>
</evidence>
<dbReference type="EMBL" id="QLLG01000155">
    <property type="protein sequence ID" value="RMX67937.1"/>
    <property type="molecule type" value="Genomic_DNA"/>
</dbReference>